<name>A0AA45WYW9_9CLOT</name>
<evidence type="ECO:0000313" key="8">
    <source>
        <dbReference type="EMBL" id="SMP69275.1"/>
    </source>
</evidence>
<keyword evidence="9" id="KW-1185">Reference proteome</keyword>
<evidence type="ECO:0000256" key="3">
    <source>
        <dbReference type="ARBA" id="ARBA00022692"/>
    </source>
</evidence>
<dbReference type="Proteomes" id="UP001158066">
    <property type="component" value="Unassembled WGS sequence"/>
</dbReference>
<feature type="transmembrane region" description="Helical" evidence="7">
    <location>
        <begin position="212"/>
        <end position="230"/>
    </location>
</feature>
<comment type="subcellular location">
    <subcellularLocation>
        <location evidence="1">Cell membrane</location>
        <topology evidence="1">Multi-pass membrane protein</topology>
    </subcellularLocation>
</comment>
<dbReference type="GO" id="GO:0022857">
    <property type="term" value="F:transmembrane transporter activity"/>
    <property type="evidence" value="ECO:0007669"/>
    <property type="project" value="InterPro"/>
</dbReference>
<evidence type="ECO:0000256" key="4">
    <source>
        <dbReference type="ARBA" id="ARBA00022989"/>
    </source>
</evidence>
<feature type="compositionally biased region" description="Basic and acidic residues" evidence="6">
    <location>
        <begin position="364"/>
        <end position="378"/>
    </location>
</feature>
<dbReference type="EMBL" id="FXUF01000018">
    <property type="protein sequence ID" value="SMP69275.1"/>
    <property type="molecule type" value="Genomic_DNA"/>
</dbReference>
<feature type="transmembrane region" description="Helical" evidence="7">
    <location>
        <begin position="21"/>
        <end position="40"/>
    </location>
</feature>
<feature type="transmembrane region" description="Helical" evidence="7">
    <location>
        <begin position="159"/>
        <end position="177"/>
    </location>
</feature>
<feature type="compositionally biased region" description="Basic and acidic residues" evidence="6">
    <location>
        <begin position="396"/>
        <end position="410"/>
    </location>
</feature>
<evidence type="ECO:0000256" key="5">
    <source>
        <dbReference type="ARBA" id="ARBA00023136"/>
    </source>
</evidence>
<keyword evidence="2" id="KW-1003">Cell membrane</keyword>
<feature type="transmembrane region" description="Helical" evidence="7">
    <location>
        <begin position="339"/>
        <end position="359"/>
    </location>
</feature>
<feature type="transmembrane region" description="Helical" evidence="7">
    <location>
        <begin position="101"/>
        <end position="120"/>
    </location>
</feature>
<reference evidence="8" key="1">
    <citation type="submission" date="2017-05" db="EMBL/GenBank/DDBJ databases">
        <authorList>
            <person name="Varghese N."/>
            <person name="Submissions S."/>
        </authorList>
    </citation>
    <scope>NUCLEOTIDE SEQUENCE</scope>
    <source>
        <strain evidence="8">Su22</strain>
    </source>
</reference>
<proteinExistence type="predicted"/>
<feature type="transmembrane region" description="Helical" evidence="7">
    <location>
        <begin position="73"/>
        <end position="94"/>
    </location>
</feature>
<evidence type="ECO:0000313" key="9">
    <source>
        <dbReference type="Proteomes" id="UP001158066"/>
    </source>
</evidence>
<feature type="transmembrane region" description="Helical" evidence="7">
    <location>
        <begin position="261"/>
        <end position="281"/>
    </location>
</feature>
<evidence type="ECO:0000256" key="1">
    <source>
        <dbReference type="ARBA" id="ARBA00004651"/>
    </source>
</evidence>
<dbReference type="Pfam" id="PF02653">
    <property type="entry name" value="BPD_transp_2"/>
    <property type="match status" value="1"/>
</dbReference>
<sequence>MNKKNPLTAFLGNEKWQWLSIPVFAVVLSIVAGSVVMLLMGKNPLAAYVGILQGAGLVPKPNYAGGTGMLTDFTSFLDALAPMIFAALAVTVGFRAGLFNIGIAGQMLLAGFFATLLVGYSDLPWYLAKPLVLIIAVTAGALAAGLVGYLKHRFNISEVVSTIMMNYIIAYVTSYYIKSYFVNPVSRQSEYIQPAASLTLKNLRVGGVRIDVSIGIVLAVAAALLVYYLLYKTRLGFEIKAVGANKQAAEYAGIHIGKTTVTAMMISGGLAGLAGATFYLGHYASMQPGVLAGLGYDAIATSLLGNNHPLGVLLASVLITTLDKGATYMSSKVGVVREISGVITSLILLFSATGTYIRYRVNRQRQEQKEQQEHREPPEEQSASPAPGEVSAQQVEKSREANLKEGGDEA</sequence>
<keyword evidence="4 7" id="KW-1133">Transmembrane helix</keyword>
<feature type="transmembrane region" description="Helical" evidence="7">
    <location>
        <begin position="126"/>
        <end position="147"/>
    </location>
</feature>
<evidence type="ECO:0000256" key="6">
    <source>
        <dbReference type="SAM" id="MobiDB-lite"/>
    </source>
</evidence>
<dbReference type="CDD" id="cd06580">
    <property type="entry name" value="TM_PBP1_transp_TpRbsC_like"/>
    <property type="match status" value="1"/>
</dbReference>
<dbReference type="PANTHER" id="PTHR47089">
    <property type="entry name" value="ABC TRANSPORTER, PERMEASE PROTEIN"/>
    <property type="match status" value="1"/>
</dbReference>
<comment type="caution">
    <text evidence="8">The sequence shown here is derived from an EMBL/GenBank/DDBJ whole genome shotgun (WGS) entry which is preliminary data.</text>
</comment>
<evidence type="ECO:0000256" key="7">
    <source>
        <dbReference type="SAM" id="Phobius"/>
    </source>
</evidence>
<dbReference type="PANTHER" id="PTHR47089:SF1">
    <property type="entry name" value="GUANOSINE ABC TRANSPORTER PERMEASE PROTEIN NUPP"/>
    <property type="match status" value="1"/>
</dbReference>
<feature type="compositionally biased region" description="Low complexity" evidence="6">
    <location>
        <begin position="380"/>
        <end position="389"/>
    </location>
</feature>
<accession>A0AA45WYW9</accession>
<dbReference type="GO" id="GO:0005886">
    <property type="term" value="C:plasma membrane"/>
    <property type="evidence" value="ECO:0007669"/>
    <property type="project" value="UniProtKB-SubCell"/>
</dbReference>
<dbReference type="AlphaFoldDB" id="A0AA45WYW9"/>
<feature type="region of interest" description="Disordered" evidence="6">
    <location>
        <begin position="364"/>
        <end position="410"/>
    </location>
</feature>
<dbReference type="InterPro" id="IPR001851">
    <property type="entry name" value="ABC_transp_permease"/>
</dbReference>
<gene>
    <name evidence="8" type="ORF">SAMN06296020_11849</name>
</gene>
<keyword evidence="5 7" id="KW-0472">Membrane</keyword>
<organism evidence="8 9">
    <name type="scientific">Anoxynatronum buryatiense</name>
    <dbReference type="NCBI Taxonomy" id="489973"/>
    <lineage>
        <taxon>Bacteria</taxon>
        <taxon>Bacillati</taxon>
        <taxon>Bacillota</taxon>
        <taxon>Clostridia</taxon>
        <taxon>Eubacteriales</taxon>
        <taxon>Clostridiaceae</taxon>
        <taxon>Anoxynatronum</taxon>
    </lineage>
</organism>
<dbReference type="RefSeq" id="WP_283410613.1">
    <property type="nucleotide sequence ID" value="NZ_FXUF01000018.1"/>
</dbReference>
<evidence type="ECO:0000256" key="2">
    <source>
        <dbReference type="ARBA" id="ARBA00022475"/>
    </source>
</evidence>
<protein>
    <submittedName>
        <fullName evidence="8">Nucleoside ABC transporter membrane protein</fullName>
    </submittedName>
</protein>
<keyword evidence="3 7" id="KW-0812">Transmembrane</keyword>